<keyword evidence="3" id="KW-1185">Reference proteome</keyword>
<evidence type="ECO:0000313" key="3">
    <source>
        <dbReference type="Proteomes" id="UP000298781"/>
    </source>
</evidence>
<feature type="transmembrane region" description="Helical" evidence="1">
    <location>
        <begin position="89"/>
        <end position="107"/>
    </location>
</feature>
<proteinExistence type="predicted"/>
<dbReference type="KEGG" id="pstg:E8M01_28305"/>
<dbReference type="EMBL" id="CP039690">
    <property type="protein sequence ID" value="QCI67784.1"/>
    <property type="molecule type" value="Genomic_DNA"/>
</dbReference>
<evidence type="ECO:0000256" key="1">
    <source>
        <dbReference type="SAM" id="Phobius"/>
    </source>
</evidence>
<keyword evidence="1" id="KW-1133">Transmembrane helix</keyword>
<dbReference type="Proteomes" id="UP000298781">
    <property type="component" value="Chromosome"/>
</dbReference>
<dbReference type="RefSeq" id="WP_136963211.1">
    <property type="nucleotide sequence ID" value="NZ_CP039690.1"/>
</dbReference>
<name>A0A4D7B2K0_9HYPH</name>
<feature type="transmembrane region" description="Helical" evidence="1">
    <location>
        <begin position="21"/>
        <end position="49"/>
    </location>
</feature>
<sequence>MFKVLGALAMSEAGQSIRKSLVVHGLYVVAILIGVVACGFALAGLYTMLALRYDAVVASLVIAAGLFVVALVIFAIAAFMQSRPRRSNALATTALVAAPIAASALGSKNTLKVAALGGIVLLGAALGRQLGR</sequence>
<dbReference type="OrthoDB" id="8162838at2"/>
<protein>
    <recommendedName>
        <fullName evidence="4">Phage holin family protein</fullName>
    </recommendedName>
</protein>
<evidence type="ECO:0000313" key="2">
    <source>
        <dbReference type="EMBL" id="QCI67784.1"/>
    </source>
</evidence>
<dbReference type="AlphaFoldDB" id="A0A4D7B2K0"/>
<keyword evidence="1" id="KW-0472">Membrane</keyword>
<keyword evidence="1" id="KW-0812">Transmembrane</keyword>
<feature type="transmembrane region" description="Helical" evidence="1">
    <location>
        <begin position="113"/>
        <end position="131"/>
    </location>
</feature>
<reference evidence="2 3" key="1">
    <citation type="submission" date="2019-04" db="EMBL/GenBank/DDBJ databases">
        <title>Phreatobacter aquaticus sp. nov.</title>
        <authorList>
            <person name="Choi A."/>
        </authorList>
    </citation>
    <scope>NUCLEOTIDE SEQUENCE [LARGE SCALE GENOMIC DNA]</scope>
    <source>
        <strain evidence="2 3">KCTC 52518</strain>
    </source>
</reference>
<organism evidence="2 3">
    <name type="scientific">Phreatobacter stygius</name>
    <dbReference type="NCBI Taxonomy" id="1940610"/>
    <lineage>
        <taxon>Bacteria</taxon>
        <taxon>Pseudomonadati</taxon>
        <taxon>Pseudomonadota</taxon>
        <taxon>Alphaproteobacteria</taxon>
        <taxon>Hyphomicrobiales</taxon>
        <taxon>Phreatobacteraceae</taxon>
        <taxon>Phreatobacter</taxon>
    </lineage>
</organism>
<gene>
    <name evidence="2" type="ORF">E8M01_28305</name>
</gene>
<accession>A0A4D7B2K0</accession>
<feature type="transmembrane region" description="Helical" evidence="1">
    <location>
        <begin position="55"/>
        <end position="77"/>
    </location>
</feature>
<evidence type="ECO:0008006" key="4">
    <source>
        <dbReference type="Google" id="ProtNLM"/>
    </source>
</evidence>